<reference evidence="3" key="1">
    <citation type="submission" date="2023-08" db="EMBL/GenBank/DDBJ databases">
        <title>Chromosome-level Genome Assembly of mud carp (Cirrhinus molitorella).</title>
        <authorList>
            <person name="Liu H."/>
        </authorList>
    </citation>
    <scope>NUCLEOTIDE SEQUENCE</scope>
    <source>
        <strain evidence="3">Prfri</strain>
        <tissue evidence="3">Muscle</tissue>
    </source>
</reference>
<dbReference type="EMBL" id="JAUYZG010000015">
    <property type="protein sequence ID" value="KAK2886890.1"/>
    <property type="molecule type" value="Genomic_DNA"/>
</dbReference>
<feature type="region of interest" description="Disordered" evidence="2">
    <location>
        <begin position="13"/>
        <end position="123"/>
    </location>
</feature>
<feature type="compositionally biased region" description="Basic residues" evidence="2">
    <location>
        <begin position="27"/>
        <end position="36"/>
    </location>
</feature>
<evidence type="ECO:0000256" key="2">
    <source>
        <dbReference type="SAM" id="MobiDB-lite"/>
    </source>
</evidence>
<keyword evidence="4" id="KW-1185">Reference proteome</keyword>
<protein>
    <submittedName>
        <fullName evidence="3">Uncharacterized protein</fullName>
    </submittedName>
</protein>
<feature type="compositionally biased region" description="Basic and acidic residues" evidence="2">
    <location>
        <begin position="37"/>
        <end position="60"/>
    </location>
</feature>
<evidence type="ECO:0000256" key="1">
    <source>
        <dbReference type="SAM" id="Coils"/>
    </source>
</evidence>
<comment type="caution">
    <text evidence="3">The sequence shown here is derived from an EMBL/GenBank/DDBJ whole genome shotgun (WGS) entry which is preliminary data.</text>
</comment>
<feature type="coiled-coil region" evidence="1">
    <location>
        <begin position="363"/>
        <end position="391"/>
    </location>
</feature>
<dbReference type="AlphaFoldDB" id="A0AA88PJ61"/>
<evidence type="ECO:0000313" key="4">
    <source>
        <dbReference type="Proteomes" id="UP001187343"/>
    </source>
</evidence>
<evidence type="ECO:0000313" key="3">
    <source>
        <dbReference type="EMBL" id="KAK2886890.1"/>
    </source>
</evidence>
<keyword evidence="1" id="KW-0175">Coiled coil</keyword>
<gene>
    <name evidence="3" type="ORF">Q8A67_015118</name>
</gene>
<sequence length="416" mass="47924">MAQQCAAQELAALEKLPEAFDSPAKNEKRRKRRRQYIKKEEERQAKEREKDKAEKERETLSLEMVNVRGHAQQSAKFRDMQSLGNSMEGESERREAGEKKRKKRKLKQPETTKPAPLLVEVKPLQTPPVRATFLTPIEADRPMLPSDSEHLQPAAHFKPLLPVTKQPMCPQKPEEVTLPGTPLLVHPPKPLLVRPRPTPAPEELFSLRCSSRRLVLPLSSTPGPEEVVALQRSSARVCPLSLVQPQLSTSYLFEPPPELMLIDIEDEENEYVEYTGKTIQRPQLLEARINPRMAAWVESDSELLEEVVEDQGFEEDSNDSNETQAIQGHSDVTCITSPKNETQQHVNIQGEPQRKTKVSLFLLTWVEEKAKEKEERKIQKEKEQRDKEMLLQRYRNDPKLKHLIVNKHNHHYRSSE</sequence>
<proteinExistence type="predicted"/>
<organism evidence="3 4">
    <name type="scientific">Cirrhinus molitorella</name>
    <name type="common">mud carp</name>
    <dbReference type="NCBI Taxonomy" id="172907"/>
    <lineage>
        <taxon>Eukaryota</taxon>
        <taxon>Metazoa</taxon>
        <taxon>Chordata</taxon>
        <taxon>Craniata</taxon>
        <taxon>Vertebrata</taxon>
        <taxon>Euteleostomi</taxon>
        <taxon>Actinopterygii</taxon>
        <taxon>Neopterygii</taxon>
        <taxon>Teleostei</taxon>
        <taxon>Ostariophysi</taxon>
        <taxon>Cypriniformes</taxon>
        <taxon>Cyprinidae</taxon>
        <taxon>Labeoninae</taxon>
        <taxon>Labeonini</taxon>
        <taxon>Cirrhinus</taxon>
    </lineage>
</organism>
<dbReference type="Proteomes" id="UP001187343">
    <property type="component" value="Unassembled WGS sequence"/>
</dbReference>
<accession>A0AA88PJ61</accession>
<name>A0AA88PJ61_9TELE</name>